<dbReference type="EMBL" id="KK120285">
    <property type="protein sequence ID" value="KFM77962.1"/>
    <property type="molecule type" value="Genomic_DNA"/>
</dbReference>
<feature type="non-terminal residue" evidence="1">
    <location>
        <position position="35"/>
    </location>
</feature>
<evidence type="ECO:0000313" key="1">
    <source>
        <dbReference type="EMBL" id="KFM77962.1"/>
    </source>
</evidence>
<dbReference type="Proteomes" id="UP000054359">
    <property type="component" value="Unassembled WGS sequence"/>
</dbReference>
<accession>A0A087UKS3</accession>
<protein>
    <submittedName>
        <fullName evidence="1">Uncharacterized protein</fullName>
    </submittedName>
</protein>
<gene>
    <name evidence="1" type="ORF">X975_07262</name>
</gene>
<name>A0A087UKS3_STEMI</name>
<proteinExistence type="predicted"/>
<reference evidence="1 2" key="1">
    <citation type="submission" date="2013-11" db="EMBL/GenBank/DDBJ databases">
        <title>Genome sequencing of Stegodyphus mimosarum.</title>
        <authorList>
            <person name="Bechsgaard J."/>
        </authorList>
    </citation>
    <scope>NUCLEOTIDE SEQUENCE [LARGE SCALE GENOMIC DNA]</scope>
</reference>
<organism evidence="1 2">
    <name type="scientific">Stegodyphus mimosarum</name>
    <name type="common">African social velvet spider</name>
    <dbReference type="NCBI Taxonomy" id="407821"/>
    <lineage>
        <taxon>Eukaryota</taxon>
        <taxon>Metazoa</taxon>
        <taxon>Ecdysozoa</taxon>
        <taxon>Arthropoda</taxon>
        <taxon>Chelicerata</taxon>
        <taxon>Arachnida</taxon>
        <taxon>Araneae</taxon>
        <taxon>Araneomorphae</taxon>
        <taxon>Entelegynae</taxon>
        <taxon>Eresoidea</taxon>
        <taxon>Eresidae</taxon>
        <taxon>Stegodyphus</taxon>
    </lineage>
</organism>
<dbReference type="AlphaFoldDB" id="A0A087UKS3"/>
<evidence type="ECO:0000313" key="2">
    <source>
        <dbReference type="Proteomes" id="UP000054359"/>
    </source>
</evidence>
<keyword evidence="2" id="KW-1185">Reference proteome</keyword>
<sequence length="35" mass="4080">MRNHSNLVGKTNHVLDSWTPLYEISICQMQHKGIQ</sequence>